<evidence type="ECO:0000256" key="1">
    <source>
        <dbReference type="SAM" id="Phobius"/>
    </source>
</evidence>
<name>A0A8K2A7C4_9CYAN</name>
<feature type="transmembrane region" description="Helical" evidence="1">
    <location>
        <begin position="209"/>
        <end position="229"/>
    </location>
</feature>
<keyword evidence="1" id="KW-0812">Transmembrane</keyword>
<protein>
    <submittedName>
        <fullName evidence="2">Uncharacterized protein</fullName>
    </submittedName>
</protein>
<dbReference type="Proteomes" id="UP000607397">
    <property type="component" value="Unassembled WGS sequence"/>
</dbReference>
<keyword evidence="1" id="KW-1133">Transmembrane helix</keyword>
<feature type="transmembrane region" description="Helical" evidence="1">
    <location>
        <begin position="184"/>
        <end position="202"/>
    </location>
</feature>
<feature type="transmembrane region" description="Helical" evidence="1">
    <location>
        <begin position="20"/>
        <end position="38"/>
    </location>
</feature>
<keyword evidence="1" id="KW-0472">Membrane</keyword>
<feature type="transmembrane region" description="Helical" evidence="1">
    <location>
        <begin position="123"/>
        <end position="142"/>
    </location>
</feature>
<comment type="caution">
    <text evidence="2">The sequence shown here is derived from an EMBL/GenBank/DDBJ whole genome shotgun (WGS) entry which is preliminary data.</text>
</comment>
<dbReference type="EMBL" id="WVIC01000016">
    <property type="protein sequence ID" value="NCJ06756.1"/>
    <property type="molecule type" value="Genomic_DNA"/>
</dbReference>
<organism evidence="2 3">
    <name type="scientific">Petrachloros mirabilis ULC683</name>
    <dbReference type="NCBI Taxonomy" id="2781853"/>
    <lineage>
        <taxon>Bacteria</taxon>
        <taxon>Bacillati</taxon>
        <taxon>Cyanobacteriota</taxon>
        <taxon>Cyanophyceae</taxon>
        <taxon>Synechococcales</taxon>
        <taxon>Petrachlorosaceae</taxon>
        <taxon>Petrachloros</taxon>
        <taxon>Petrachloros mirabilis</taxon>
    </lineage>
</organism>
<evidence type="ECO:0000313" key="2">
    <source>
        <dbReference type="EMBL" id="NCJ06756.1"/>
    </source>
</evidence>
<accession>A0A8K2A7C4</accession>
<evidence type="ECO:0000313" key="3">
    <source>
        <dbReference type="Proteomes" id="UP000607397"/>
    </source>
</evidence>
<gene>
    <name evidence="2" type="ORF">GS597_09595</name>
</gene>
<reference evidence="2" key="1">
    <citation type="submission" date="2019-12" db="EMBL/GenBank/DDBJ databases">
        <title>High-Quality draft genome sequences of three cyanobacteria isolated from the limestone walls of the Old Cathedral of Coimbra.</title>
        <authorList>
            <person name="Tiago I."/>
            <person name="Soares F."/>
            <person name="Portugal A."/>
        </authorList>
    </citation>
    <scope>NUCLEOTIDE SEQUENCE [LARGE SCALE GENOMIC DNA]</scope>
    <source>
        <strain evidence="2">C</strain>
    </source>
</reference>
<feature type="transmembrane region" description="Helical" evidence="1">
    <location>
        <begin position="58"/>
        <end position="78"/>
    </location>
</feature>
<dbReference type="AlphaFoldDB" id="A0A8K2A7C4"/>
<proteinExistence type="predicted"/>
<sequence>MNASKQLSNERIIDSTFQRIFVFFLISFIGLGYILSTLPETSGSLSGRTCITGSWKLALILTHIVAFVLIPVSMKIFYHSLTVLKLPQSTIFASQLGLSFIMVSIASEIGWHVTQCWYYQDEFTMLNFMFYFFLLSAFALWGDGLAVKHTWITQVLNIIFALSLLVISILYSVGDMSENSNYKIPIYIALTLIFSVLTYRGYKLLDDWRIIFFPIFSVGVNLFFVFLLQKYGGDPYTSPNVTLNALFHILHDLAGTETGVAIFTGLVYLKGREASSKELNKPVPSN</sequence>
<keyword evidence="3" id="KW-1185">Reference proteome</keyword>
<feature type="transmembrane region" description="Helical" evidence="1">
    <location>
        <begin position="249"/>
        <end position="269"/>
    </location>
</feature>
<feature type="transmembrane region" description="Helical" evidence="1">
    <location>
        <begin position="154"/>
        <end position="172"/>
    </location>
</feature>
<feature type="transmembrane region" description="Helical" evidence="1">
    <location>
        <begin position="90"/>
        <end position="111"/>
    </location>
</feature>